<accession>A0A2K9NWC4</accession>
<dbReference type="OrthoDB" id="9765571at2"/>
<name>A0A2K9NWC4_BACTC</name>
<dbReference type="Gene3D" id="2.40.160.60">
    <property type="entry name" value="Outer membrane protein transport protein (OMPP1/FadL/TodX)"/>
    <property type="match status" value="1"/>
</dbReference>
<keyword evidence="2" id="KW-1185">Reference proteome</keyword>
<protein>
    <submittedName>
        <fullName evidence="1">Uncharacterized protein</fullName>
    </submittedName>
</protein>
<dbReference type="AlphaFoldDB" id="A0A2K9NWC4"/>
<dbReference type="EMBL" id="CP025704">
    <property type="protein sequence ID" value="AUN99806.1"/>
    <property type="molecule type" value="Genomic_DNA"/>
</dbReference>
<evidence type="ECO:0000313" key="2">
    <source>
        <dbReference type="Proteomes" id="UP000235584"/>
    </source>
</evidence>
<dbReference type="RefSeq" id="WP_102245095.1">
    <property type="nucleotide sequence ID" value="NZ_CP025704.1"/>
</dbReference>
<sequence>MKKSALLLTFFIFSQSVFAIDFEDAVFPELATSGRALAMGNAFISKVDDASAAFYNPAGLGTVRYSHLHLSNFHLEVNKGLLSTGTGGAITDALKNTTKMFSLDGTREVLKDNVGKISHSRFHMLPNFTSRYFSFGYLLAKRTRATVVDSSTAGFEFADRLDHGPYAALNISLFGGVFKAGLSTIFLNRKEIIGTADPAATLTVADNAYKKGNAFIGTAGAKITLPVVFLPTFSATLHNAFKQDFKNGRGAGAPDSIKQSIDVGFSVTPQISNNSRIHFEMNYKDLSKEFDNVSASRKFLLGMEIDISRVFFIRAGYGDGFGSFGLGVKSRKLEFDLTTYAVDTSSAKFRGQEDRRFALSLSSGF</sequence>
<reference evidence="1 2" key="1">
    <citation type="submission" date="2018-01" db="EMBL/GenBank/DDBJ databases">
        <title>Complete genome sequence of Bacteriovorax stolpii DSM12778.</title>
        <authorList>
            <person name="Tang B."/>
            <person name="Chang J."/>
        </authorList>
    </citation>
    <scope>NUCLEOTIDE SEQUENCE [LARGE SCALE GENOMIC DNA]</scope>
    <source>
        <strain evidence="1 2">DSM 12778</strain>
    </source>
</reference>
<gene>
    <name evidence="1" type="ORF">C0V70_17185</name>
</gene>
<dbReference type="Proteomes" id="UP000235584">
    <property type="component" value="Chromosome"/>
</dbReference>
<organism evidence="1 2">
    <name type="scientific">Bacteriovorax stolpii</name>
    <name type="common">Bdellovibrio stolpii</name>
    <dbReference type="NCBI Taxonomy" id="960"/>
    <lineage>
        <taxon>Bacteria</taxon>
        <taxon>Pseudomonadati</taxon>
        <taxon>Bdellovibrionota</taxon>
        <taxon>Bacteriovoracia</taxon>
        <taxon>Bacteriovoracales</taxon>
        <taxon>Bacteriovoracaceae</taxon>
        <taxon>Bacteriovorax</taxon>
    </lineage>
</organism>
<evidence type="ECO:0000313" key="1">
    <source>
        <dbReference type="EMBL" id="AUN99806.1"/>
    </source>
</evidence>
<dbReference type="KEGG" id="bsto:C0V70_17185"/>
<proteinExistence type="predicted"/>